<feature type="binding site" evidence="6">
    <location>
        <position position="346"/>
    </location>
    <ligand>
        <name>substrate</name>
    </ligand>
</feature>
<evidence type="ECO:0000256" key="1">
    <source>
        <dbReference type="ARBA" id="ARBA00001933"/>
    </source>
</evidence>
<comment type="catalytic activity">
    <reaction evidence="6 8">
        <text>meso-2,6-diaminopimelate + H(+) = L-lysine + CO2</text>
        <dbReference type="Rhea" id="RHEA:15101"/>
        <dbReference type="ChEBI" id="CHEBI:15378"/>
        <dbReference type="ChEBI" id="CHEBI:16526"/>
        <dbReference type="ChEBI" id="CHEBI:32551"/>
        <dbReference type="ChEBI" id="CHEBI:57791"/>
        <dbReference type="EC" id="4.1.1.20"/>
    </reaction>
</comment>
<comment type="subunit">
    <text evidence="6">Homodimer.</text>
</comment>
<feature type="binding site" evidence="6">
    <location>
        <position position="342"/>
    </location>
    <ligand>
        <name>substrate</name>
    </ligand>
</feature>
<dbReference type="PRINTS" id="PR01181">
    <property type="entry name" value="DAPDCRBXLASE"/>
</dbReference>
<dbReference type="CDD" id="cd06828">
    <property type="entry name" value="PLPDE_III_DapDC"/>
    <property type="match status" value="1"/>
</dbReference>
<accession>A0ABS9TQ55</accession>
<feature type="binding site" evidence="6">
    <location>
        <position position="403"/>
    </location>
    <ligand>
        <name>substrate</name>
    </ligand>
</feature>
<keyword evidence="4 6" id="KW-0457">Lysine biosynthesis</keyword>
<dbReference type="PRINTS" id="PR01179">
    <property type="entry name" value="ODADCRBXLASE"/>
</dbReference>
<feature type="domain" description="Orn/DAP/Arg decarboxylase 2 N-terminal" evidence="9">
    <location>
        <begin position="60"/>
        <end position="310"/>
    </location>
</feature>
<dbReference type="Gene3D" id="3.20.20.10">
    <property type="entry name" value="Alanine racemase"/>
    <property type="match status" value="1"/>
</dbReference>
<evidence type="ECO:0000256" key="2">
    <source>
        <dbReference type="ARBA" id="ARBA00022793"/>
    </source>
</evidence>
<dbReference type="SUPFAM" id="SSF50621">
    <property type="entry name" value="Alanine racemase C-terminal domain-like"/>
    <property type="match status" value="1"/>
</dbReference>
<dbReference type="Pfam" id="PF02784">
    <property type="entry name" value="Orn_Arg_deC_N"/>
    <property type="match status" value="1"/>
</dbReference>
<dbReference type="SUPFAM" id="SSF51419">
    <property type="entry name" value="PLP-binding barrel"/>
    <property type="match status" value="1"/>
</dbReference>
<proteinExistence type="inferred from homology"/>
<comment type="function">
    <text evidence="6">Specifically catalyzes the decarboxylation of meso-diaminopimelate (meso-DAP) to L-lysine.</text>
</comment>
<dbReference type="InterPro" id="IPR009006">
    <property type="entry name" value="Ala_racemase/Decarboxylase_C"/>
</dbReference>
<evidence type="ECO:0000256" key="6">
    <source>
        <dbReference type="HAMAP-Rule" id="MF_02120"/>
    </source>
</evidence>
<feature type="binding site" evidence="6">
    <location>
        <position position="306"/>
    </location>
    <ligand>
        <name>substrate</name>
    </ligand>
</feature>
<evidence type="ECO:0000256" key="7">
    <source>
        <dbReference type="NCBIfam" id="TIGR01048"/>
    </source>
</evidence>
<dbReference type="InterPro" id="IPR022653">
    <property type="entry name" value="De-COase2_pyr-phos_BS"/>
</dbReference>
<dbReference type="HAMAP" id="MF_02120">
    <property type="entry name" value="LysA"/>
    <property type="match status" value="1"/>
</dbReference>
<dbReference type="PANTHER" id="PTHR43727:SF2">
    <property type="entry name" value="GROUP IV DECARBOXYLASE"/>
    <property type="match status" value="1"/>
</dbReference>
<evidence type="ECO:0000313" key="11">
    <source>
        <dbReference type="Proteomes" id="UP001299970"/>
    </source>
</evidence>
<organism evidence="10 11">
    <name type="scientific">Pseudonocardia alaniniphila</name>
    <dbReference type="NCBI Taxonomy" id="75291"/>
    <lineage>
        <taxon>Bacteria</taxon>
        <taxon>Bacillati</taxon>
        <taxon>Actinomycetota</taxon>
        <taxon>Actinomycetes</taxon>
        <taxon>Pseudonocardiales</taxon>
        <taxon>Pseudonocardiaceae</taxon>
        <taxon>Pseudonocardia</taxon>
    </lineage>
</organism>
<dbReference type="PROSITE" id="PS00878">
    <property type="entry name" value="ODR_DC_2_1"/>
    <property type="match status" value="1"/>
</dbReference>
<gene>
    <name evidence="6 10" type="primary">lysA</name>
    <name evidence="10" type="ORF">MMF94_32755</name>
</gene>
<dbReference type="Gene3D" id="2.40.37.10">
    <property type="entry name" value="Lyase, Ornithine Decarboxylase, Chain A, domain 1"/>
    <property type="match status" value="1"/>
</dbReference>
<keyword evidence="11" id="KW-1185">Reference proteome</keyword>
<dbReference type="Proteomes" id="UP001299970">
    <property type="component" value="Unassembled WGS sequence"/>
</dbReference>
<comment type="cofactor">
    <cofactor evidence="1 6 8">
        <name>pyridoxal 5'-phosphate</name>
        <dbReference type="ChEBI" id="CHEBI:597326"/>
    </cofactor>
</comment>
<feature type="modified residue" description="N6-(pyridoxal phosphate)lysine" evidence="6">
    <location>
        <position position="82"/>
    </location>
</feature>
<keyword evidence="3 6" id="KW-0663">Pyridoxal phosphate</keyword>
<dbReference type="PANTHER" id="PTHR43727">
    <property type="entry name" value="DIAMINOPIMELATE DECARBOXYLASE"/>
    <property type="match status" value="1"/>
</dbReference>
<evidence type="ECO:0000256" key="8">
    <source>
        <dbReference type="RuleBase" id="RU003738"/>
    </source>
</evidence>
<keyword evidence="6" id="KW-0028">Amino-acid biosynthesis</keyword>
<dbReference type="InterPro" id="IPR002986">
    <property type="entry name" value="DAP_deCOOHase_LysA"/>
</dbReference>
<feature type="binding site" evidence="6">
    <location>
        <position position="261"/>
    </location>
    <ligand>
        <name>pyridoxal 5'-phosphate</name>
        <dbReference type="ChEBI" id="CHEBI:597326"/>
    </ligand>
</feature>
<evidence type="ECO:0000256" key="4">
    <source>
        <dbReference type="ARBA" id="ARBA00023154"/>
    </source>
</evidence>
<comment type="similarity">
    <text evidence="6">Belongs to the Orn/Lys/Arg decarboxylase class-II family. LysA subfamily.</text>
</comment>
<keyword evidence="5 6" id="KW-0456">Lyase</keyword>
<evidence type="ECO:0000313" key="10">
    <source>
        <dbReference type="EMBL" id="MCH6170498.1"/>
    </source>
</evidence>
<sequence>MTLADLIPSLRTSLSSRLAPGLWPETARATCDGQLLVGGVDLAQLAAQFGTPVLAIDATDVRSRCRAYRESLPGVEIAYAAKAFLCRAMARLVDQEGLAMDVCSGGEVAVAAAAGFPGARMVMHGNVKTTEDLKTAMATGVGRIVIDSLEEIAPLAALVPTRQQVLLRVVPGVDAGTHAGLTTGTEDQKFGLSIATGAAAEAVRGVLARPELELVGLHCHLGSQVRSISRYVEASERMVAFLAEIAREHGIELPQLDIGGGHGVAYAPEEESMDLAAFGRTVPAAIAEACQWHGLRMPRLTVEPGRALIARAGVTVYRVAAVKHGVRRTFVAVDGGMSDNPRPALYGARYHVRRFGRPERVPSRPVTVVGRHCESSDVLAEEAMLPEDIAAGDLLAVPCSGAYHSSLSSTYNQIGRPPVVAVASGAAVPMLRRETLEDLMLRDAG</sequence>
<dbReference type="InterPro" id="IPR022644">
    <property type="entry name" value="De-COase2_N"/>
</dbReference>
<name>A0ABS9TQ55_9PSEU</name>
<feature type="binding site" evidence="6">
    <location>
        <position position="374"/>
    </location>
    <ligand>
        <name>substrate</name>
    </ligand>
</feature>
<dbReference type="InterPro" id="IPR029066">
    <property type="entry name" value="PLP-binding_barrel"/>
</dbReference>
<keyword evidence="2 6" id="KW-0210">Decarboxylase</keyword>
<dbReference type="NCBIfam" id="TIGR01048">
    <property type="entry name" value="lysA"/>
    <property type="match status" value="1"/>
</dbReference>
<comment type="caution">
    <text evidence="10">The sequence shown here is derived from an EMBL/GenBank/DDBJ whole genome shotgun (WGS) entry which is preliminary data.</text>
</comment>
<feature type="binding site" evidence="6">
    <location>
        <begin position="303"/>
        <end position="306"/>
    </location>
    <ligand>
        <name>pyridoxal 5'-phosphate</name>
        <dbReference type="ChEBI" id="CHEBI:597326"/>
    </ligand>
</feature>
<dbReference type="EC" id="4.1.1.20" evidence="6 7"/>
<dbReference type="GO" id="GO:0008836">
    <property type="term" value="F:diaminopimelate decarboxylase activity"/>
    <property type="evidence" value="ECO:0007669"/>
    <property type="project" value="UniProtKB-EC"/>
</dbReference>
<protein>
    <recommendedName>
        <fullName evidence="6 7">Diaminopimelate decarboxylase</fullName>
        <shortName evidence="6">DAP decarboxylase</shortName>
        <shortName evidence="6">DAPDC</shortName>
        <ecNumber evidence="6 7">4.1.1.20</ecNumber>
    </recommendedName>
</protein>
<evidence type="ECO:0000256" key="3">
    <source>
        <dbReference type="ARBA" id="ARBA00022898"/>
    </source>
</evidence>
<evidence type="ECO:0000256" key="5">
    <source>
        <dbReference type="ARBA" id="ARBA00023239"/>
    </source>
</evidence>
<dbReference type="InterPro" id="IPR000183">
    <property type="entry name" value="Orn/DAP/Arg_de-COase"/>
</dbReference>
<evidence type="ECO:0000259" key="9">
    <source>
        <dbReference type="Pfam" id="PF02784"/>
    </source>
</evidence>
<dbReference type="EMBL" id="JAKXMK010000033">
    <property type="protein sequence ID" value="MCH6170498.1"/>
    <property type="molecule type" value="Genomic_DNA"/>
</dbReference>
<reference evidence="10 11" key="1">
    <citation type="submission" date="2022-03" db="EMBL/GenBank/DDBJ databases">
        <title>Pseudonocardia alaer sp. nov., a novel actinomycete isolated from reed forest soil.</title>
        <authorList>
            <person name="Wang L."/>
        </authorList>
    </citation>
    <scope>NUCLEOTIDE SEQUENCE [LARGE SCALE GENOMIC DNA]</scope>
    <source>
        <strain evidence="10 11">Y-16303</strain>
    </source>
</reference>
<comment type="pathway">
    <text evidence="6 8">Amino-acid biosynthesis; L-lysine biosynthesis via DAP pathway; L-lysine from DL-2,6-diaminopimelate: step 1/1.</text>
</comment>
<dbReference type="RefSeq" id="WP_241041309.1">
    <property type="nucleotide sequence ID" value="NZ_BAAAJF010000050.1"/>
</dbReference>
<feature type="binding site" evidence="6">
    <location>
        <position position="403"/>
    </location>
    <ligand>
        <name>pyridoxal 5'-phosphate</name>
        <dbReference type="ChEBI" id="CHEBI:597326"/>
    </ligand>
</feature>